<keyword evidence="3" id="KW-1185">Reference proteome</keyword>
<organism evidence="2 3">
    <name type="scientific">Aspergillus ellipticus CBS 707.79</name>
    <dbReference type="NCBI Taxonomy" id="1448320"/>
    <lineage>
        <taxon>Eukaryota</taxon>
        <taxon>Fungi</taxon>
        <taxon>Dikarya</taxon>
        <taxon>Ascomycota</taxon>
        <taxon>Pezizomycotina</taxon>
        <taxon>Eurotiomycetes</taxon>
        <taxon>Eurotiomycetidae</taxon>
        <taxon>Eurotiales</taxon>
        <taxon>Aspergillaceae</taxon>
        <taxon>Aspergillus</taxon>
        <taxon>Aspergillus subgen. Circumdati</taxon>
    </lineage>
</organism>
<feature type="transmembrane region" description="Helical" evidence="1">
    <location>
        <begin position="12"/>
        <end position="33"/>
    </location>
</feature>
<keyword evidence="1" id="KW-0812">Transmembrane</keyword>
<keyword evidence="1" id="KW-1133">Transmembrane helix</keyword>
<sequence length="71" mass="8122">MYMAQSDPLFDGFVVTVDNVIANIPSAYVYLVVRPAGRSRRTNNVKLLDRICPSTAEAQWWLRVQAFCCRK</sequence>
<accession>A0A319E174</accession>
<reference evidence="2 3" key="1">
    <citation type="submission" date="2018-02" db="EMBL/GenBank/DDBJ databases">
        <title>The genomes of Aspergillus section Nigri reveals drivers in fungal speciation.</title>
        <authorList>
            <consortium name="DOE Joint Genome Institute"/>
            <person name="Vesth T.C."/>
            <person name="Nybo J."/>
            <person name="Theobald S."/>
            <person name="Brandl J."/>
            <person name="Frisvad J.C."/>
            <person name="Nielsen K.F."/>
            <person name="Lyhne E.K."/>
            <person name="Kogle M.E."/>
            <person name="Kuo A."/>
            <person name="Riley R."/>
            <person name="Clum A."/>
            <person name="Nolan M."/>
            <person name="Lipzen A."/>
            <person name="Salamov A."/>
            <person name="Henrissat B."/>
            <person name="Wiebenga A."/>
            <person name="De vries R.P."/>
            <person name="Grigoriev I.V."/>
            <person name="Mortensen U.H."/>
            <person name="Andersen M.R."/>
            <person name="Baker S.E."/>
        </authorList>
    </citation>
    <scope>NUCLEOTIDE SEQUENCE [LARGE SCALE GENOMIC DNA]</scope>
    <source>
        <strain evidence="2 3">CBS 707.79</strain>
    </source>
</reference>
<dbReference type="AlphaFoldDB" id="A0A319E174"/>
<proteinExistence type="predicted"/>
<dbReference type="VEuPathDB" id="FungiDB:BO71DRAFT_399036"/>
<evidence type="ECO:0000313" key="2">
    <source>
        <dbReference type="EMBL" id="PYH94268.1"/>
    </source>
</evidence>
<evidence type="ECO:0000256" key="1">
    <source>
        <dbReference type="SAM" id="Phobius"/>
    </source>
</evidence>
<dbReference type="EMBL" id="KZ825875">
    <property type="protein sequence ID" value="PYH94268.1"/>
    <property type="molecule type" value="Genomic_DNA"/>
</dbReference>
<keyword evidence="1" id="KW-0472">Membrane</keyword>
<evidence type="ECO:0000313" key="3">
    <source>
        <dbReference type="Proteomes" id="UP000247810"/>
    </source>
</evidence>
<dbReference type="Proteomes" id="UP000247810">
    <property type="component" value="Unassembled WGS sequence"/>
</dbReference>
<name>A0A319E174_9EURO</name>
<protein>
    <submittedName>
        <fullName evidence="2">Uncharacterized protein</fullName>
    </submittedName>
</protein>
<gene>
    <name evidence="2" type="ORF">BO71DRAFT_399036</name>
</gene>